<gene>
    <name evidence="1" type="ORF">LQ356_01245</name>
</gene>
<proteinExistence type="predicted"/>
<dbReference type="RefSeq" id="WP_405312000.1">
    <property type="nucleotide sequence ID" value="NZ_CP088155.1"/>
</dbReference>
<evidence type="ECO:0008006" key="3">
    <source>
        <dbReference type="Google" id="ProtNLM"/>
    </source>
</evidence>
<dbReference type="PROSITE" id="PS51257">
    <property type="entry name" value="PROKAR_LIPOPROTEIN"/>
    <property type="match status" value="1"/>
</dbReference>
<dbReference type="EMBL" id="CP088155">
    <property type="protein sequence ID" value="WYM97510.1"/>
    <property type="molecule type" value="Genomic_DNA"/>
</dbReference>
<organism evidence="1 2">
    <name type="scientific">Metamycoplasma faucium</name>
    <dbReference type="NCBI Taxonomy" id="56142"/>
    <lineage>
        <taxon>Bacteria</taxon>
        <taxon>Bacillati</taxon>
        <taxon>Mycoplasmatota</taxon>
        <taxon>Mycoplasmoidales</taxon>
        <taxon>Metamycoplasmataceae</taxon>
        <taxon>Metamycoplasma</taxon>
    </lineage>
</organism>
<dbReference type="Proteomes" id="UP001622612">
    <property type="component" value="Chromosome"/>
</dbReference>
<evidence type="ECO:0000313" key="2">
    <source>
        <dbReference type="Proteomes" id="UP001622612"/>
    </source>
</evidence>
<keyword evidence="2" id="KW-1185">Reference proteome</keyword>
<accession>A0ABZ2TMD1</accession>
<name>A0ABZ2TMD1_9BACT</name>
<protein>
    <recommendedName>
        <fullName evidence="3">Lipoprotein</fullName>
    </recommendedName>
</protein>
<reference evidence="1" key="1">
    <citation type="submission" date="2021-11" db="EMBL/GenBank/DDBJ databases">
        <title>The first genome sequence of unculturable Mycoplasma faucium obtained by de novo assembly of metagenomic reads.</title>
        <authorList>
            <person name="Sabat A.J."/>
            <person name="Bathoorn E."/>
            <person name="Akkerboom V."/>
            <person name="Friedrich A.W."/>
        </authorList>
    </citation>
    <scope>NUCLEOTIDE SEQUENCE [LARGE SCALE GENOMIC DNA]</scope>
    <source>
        <strain evidence="1">UMCG-MFM1</strain>
    </source>
</reference>
<sequence length="206" mass="24615">MKKLILNSLMMGFPILTSLSFISCNERKQFYNVLNKNKGVFKINKIESNNNDIYEKIFKENYVLFQFGNYEGLKNNYIEKEQLFTYIYKNVDKKIYWATFIYKEILNYLNLSKNEMNDLLNNYSLDKANKENANNIRYYSLSGNSKEKSIYFRGVIRFYNSNNKELFSIRVSAKLFFNNKSSLTEFEFVGNFKPFKIKINLMYSAF</sequence>
<evidence type="ECO:0000313" key="1">
    <source>
        <dbReference type="EMBL" id="WYM97510.1"/>
    </source>
</evidence>